<evidence type="ECO:0000313" key="2">
    <source>
        <dbReference type="EMBL" id="RUS71363.1"/>
    </source>
</evidence>
<protein>
    <submittedName>
        <fullName evidence="2">Uncharacterized protein</fullName>
    </submittedName>
</protein>
<accession>A0A433SQ69</accession>
<dbReference type="GO" id="GO:0005634">
    <property type="term" value="C:nucleus"/>
    <property type="evidence" value="ECO:0007669"/>
    <property type="project" value="TreeGrafter"/>
</dbReference>
<dbReference type="PANTHER" id="PTHR12790">
    <property type="entry name" value="TRANSCRIPTION INITIATION FACTOR IA RRN3"/>
    <property type="match status" value="1"/>
</dbReference>
<dbReference type="GO" id="GO:0001181">
    <property type="term" value="F:RNA polymerase I general transcription initiation factor activity"/>
    <property type="evidence" value="ECO:0007669"/>
    <property type="project" value="InterPro"/>
</dbReference>
<sequence>MPIVVKTFASATRMHQLAFCDTIIERNNRCSLPVSSSKFSLEGSKQIHLESYFPFDPYLLPGSGSFVVSLYREFHGSLPDVDTVEDEDEDDFLPEEDEKAHAAMDIATMLSKSPVDLLHYGVSPGFKHA</sequence>
<reference evidence="2 3" key="1">
    <citation type="submission" date="2019-01" db="EMBL/GenBank/DDBJ databases">
        <title>A draft genome assembly of the solar-powered sea slug Elysia chlorotica.</title>
        <authorList>
            <person name="Cai H."/>
            <person name="Li Q."/>
            <person name="Fang X."/>
            <person name="Li J."/>
            <person name="Curtis N.E."/>
            <person name="Altenburger A."/>
            <person name="Shibata T."/>
            <person name="Feng M."/>
            <person name="Maeda T."/>
            <person name="Schwartz J.A."/>
            <person name="Shigenobu S."/>
            <person name="Lundholm N."/>
            <person name="Nishiyama T."/>
            <person name="Yang H."/>
            <person name="Hasebe M."/>
            <person name="Li S."/>
            <person name="Pierce S.K."/>
            <person name="Wang J."/>
        </authorList>
    </citation>
    <scope>NUCLEOTIDE SEQUENCE [LARGE SCALE GENOMIC DNA]</scope>
    <source>
        <strain evidence="2">EC2010</strain>
        <tissue evidence="2">Whole organism of an adult</tissue>
    </source>
</reference>
<dbReference type="GO" id="GO:0001042">
    <property type="term" value="F:RNA polymerase I core binding"/>
    <property type="evidence" value="ECO:0007669"/>
    <property type="project" value="TreeGrafter"/>
</dbReference>
<keyword evidence="3" id="KW-1185">Reference proteome</keyword>
<name>A0A433SQ69_ELYCH</name>
<proteinExistence type="inferred from homology"/>
<evidence type="ECO:0000256" key="1">
    <source>
        <dbReference type="ARBA" id="ARBA00010098"/>
    </source>
</evidence>
<comment type="caution">
    <text evidence="2">The sequence shown here is derived from an EMBL/GenBank/DDBJ whole genome shotgun (WGS) entry which is preliminary data.</text>
</comment>
<dbReference type="Proteomes" id="UP000271974">
    <property type="component" value="Unassembled WGS sequence"/>
</dbReference>
<dbReference type="PANTHER" id="PTHR12790:SF0">
    <property type="entry name" value="RNA POLYMERASE I-SPECIFIC TRANSCRIPTION INITIATION FACTOR RRN3-RELATED"/>
    <property type="match status" value="1"/>
</dbReference>
<organism evidence="2 3">
    <name type="scientific">Elysia chlorotica</name>
    <name type="common">Eastern emerald elysia</name>
    <name type="synonym">Sea slug</name>
    <dbReference type="NCBI Taxonomy" id="188477"/>
    <lineage>
        <taxon>Eukaryota</taxon>
        <taxon>Metazoa</taxon>
        <taxon>Spiralia</taxon>
        <taxon>Lophotrochozoa</taxon>
        <taxon>Mollusca</taxon>
        <taxon>Gastropoda</taxon>
        <taxon>Heterobranchia</taxon>
        <taxon>Euthyneura</taxon>
        <taxon>Panpulmonata</taxon>
        <taxon>Sacoglossa</taxon>
        <taxon>Placobranchoidea</taxon>
        <taxon>Plakobranchidae</taxon>
        <taxon>Elysia</taxon>
    </lineage>
</organism>
<dbReference type="STRING" id="188477.A0A433SQ69"/>
<dbReference type="OrthoDB" id="26970at2759"/>
<dbReference type="GO" id="GO:0006361">
    <property type="term" value="P:transcription initiation at RNA polymerase I promoter"/>
    <property type="evidence" value="ECO:0007669"/>
    <property type="project" value="InterPro"/>
</dbReference>
<comment type="similarity">
    <text evidence="1">Belongs to the RRN3 family.</text>
</comment>
<evidence type="ECO:0000313" key="3">
    <source>
        <dbReference type="Proteomes" id="UP000271974"/>
    </source>
</evidence>
<dbReference type="EMBL" id="RQTK01001226">
    <property type="protein sequence ID" value="RUS71363.1"/>
    <property type="molecule type" value="Genomic_DNA"/>
</dbReference>
<gene>
    <name evidence="2" type="ORF">EGW08_020872</name>
</gene>
<dbReference type="Pfam" id="PF05327">
    <property type="entry name" value="RRN3"/>
    <property type="match status" value="1"/>
</dbReference>
<dbReference type="AlphaFoldDB" id="A0A433SQ69"/>
<dbReference type="InterPro" id="IPR007991">
    <property type="entry name" value="RNA_pol_I_trans_ini_fac_RRN3"/>
</dbReference>